<dbReference type="InterPro" id="IPR006638">
    <property type="entry name" value="Elp3/MiaA/NifB-like_rSAM"/>
</dbReference>
<feature type="domain" description="Radical SAM core" evidence="4">
    <location>
        <begin position="57"/>
        <end position="305"/>
    </location>
</feature>
<evidence type="ECO:0000256" key="1">
    <source>
        <dbReference type="ARBA" id="ARBA00022723"/>
    </source>
</evidence>
<proteinExistence type="predicted"/>
<evidence type="ECO:0000256" key="2">
    <source>
        <dbReference type="ARBA" id="ARBA00023004"/>
    </source>
</evidence>
<dbReference type="Proteomes" id="UP001555826">
    <property type="component" value="Unassembled WGS sequence"/>
</dbReference>
<keyword evidence="6" id="KW-1185">Reference proteome</keyword>
<dbReference type="CDD" id="cd01335">
    <property type="entry name" value="Radical_SAM"/>
    <property type="match status" value="1"/>
</dbReference>
<dbReference type="SUPFAM" id="SSF102114">
    <property type="entry name" value="Radical SAM enzymes"/>
    <property type="match status" value="1"/>
</dbReference>
<accession>A0ABV3PAW6</accession>
<dbReference type="PROSITE" id="PS51918">
    <property type="entry name" value="RADICAL_SAM"/>
    <property type="match status" value="1"/>
</dbReference>
<protein>
    <submittedName>
        <fullName evidence="5">Rv2578c family radical SAM protein</fullName>
    </submittedName>
</protein>
<dbReference type="SFLD" id="SFLDG01084">
    <property type="entry name" value="Uncharacterised_Radical_SAM_Su"/>
    <property type="match status" value="1"/>
</dbReference>
<dbReference type="PANTHER" id="PTHR43432:SF3">
    <property type="entry name" value="SLR0285 PROTEIN"/>
    <property type="match status" value="1"/>
</dbReference>
<gene>
    <name evidence="5" type="ORF">AB1207_18015</name>
</gene>
<name>A0ABV3PAW6_9ACTN</name>
<evidence type="ECO:0000256" key="3">
    <source>
        <dbReference type="ARBA" id="ARBA00023014"/>
    </source>
</evidence>
<dbReference type="EMBL" id="JBFNQN010000013">
    <property type="protein sequence ID" value="MEW9266650.1"/>
    <property type="molecule type" value="Genomic_DNA"/>
</dbReference>
<comment type="caution">
    <text evidence="5">The sequence shown here is derived from an EMBL/GenBank/DDBJ whole genome shotgun (WGS) entry which is preliminary data.</text>
</comment>
<dbReference type="Pfam" id="PF04055">
    <property type="entry name" value="Radical_SAM"/>
    <property type="match status" value="1"/>
</dbReference>
<evidence type="ECO:0000313" key="5">
    <source>
        <dbReference type="EMBL" id="MEW9266650.1"/>
    </source>
</evidence>
<dbReference type="InterPro" id="IPR040086">
    <property type="entry name" value="MJ0683-like"/>
</dbReference>
<organism evidence="5 6">
    <name type="scientific">Kineococcus endophyticus</name>
    <dbReference type="NCBI Taxonomy" id="1181883"/>
    <lineage>
        <taxon>Bacteria</taxon>
        <taxon>Bacillati</taxon>
        <taxon>Actinomycetota</taxon>
        <taxon>Actinomycetes</taxon>
        <taxon>Kineosporiales</taxon>
        <taxon>Kineosporiaceae</taxon>
        <taxon>Kineococcus</taxon>
    </lineage>
</organism>
<evidence type="ECO:0000313" key="6">
    <source>
        <dbReference type="Proteomes" id="UP001555826"/>
    </source>
</evidence>
<dbReference type="RefSeq" id="WP_367639794.1">
    <property type="nucleotide sequence ID" value="NZ_JBFNQN010000013.1"/>
</dbReference>
<dbReference type="NCBIfam" id="NF038135">
    <property type="entry name" value="rSAM_Rv2578c"/>
    <property type="match status" value="1"/>
</dbReference>
<keyword evidence="1" id="KW-0479">Metal-binding</keyword>
<evidence type="ECO:0000259" key="4">
    <source>
        <dbReference type="PROSITE" id="PS51918"/>
    </source>
</evidence>
<keyword evidence="3" id="KW-0411">Iron-sulfur</keyword>
<dbReference type="SMART" id="SM00729">
    <property type="entry name" value="Elp3"/>
    <property type="match status" value="1"/>
</dbReference>
<dbReference type="InterPro" id="IPR007197">
    <property type="entry name" value="rSAM"/>
</dbReference>
<dbReference type="PANTHER" id="PTHR43432">
    <property type="entry name" value="SLR0285 PROTEIN"/>
    <property type="match status" value="1"/>
</dbReference>
<dbReference type="InterPro" id="IPR058240">
    <property type="entry name" value="rSAM_sf"/>
</dbReference>
<reference evidence="5 6" key="1">
    <citation type="submission" date="2024-07" db="EMBL/GenBank/DDBJ databases">
        <authorList>
            <person name="Thanompreechachai J."/>
            <person name="Duangmal K."/>
        </authorList>
    </citation>
    <scope>NUCLEOTIDE SEQUENCE [LARGE SCALE GENOMIC DNA]</scope>
    <source>
        <strain evidence="5 6">KCTC 19886</strain>
    </source>
</reference>
<dbReference type="Gene3D" id="3.80.30.30">
    <property type="match status" value="1"/>
</dbReference>
<dbReference type="SFLD" id="SFLDS00029">
    <property type="entry name" value="Radical_SAM"/>
    <property type="match status" value="1"/>
</dbReference>
<sequence length="355" mass="38559">MRWSGQQLDGTGASTPALPGMASVRGFLRTVTTPEFAGVRFHEVTAKTVLNRVPADSAMPFRWTVNPYRGCTHACVYCYARNTHTYLDLDTGEGFDRDVVVKVNAGEALRRDLSRPSWRGEHVALGTNTDPYQRAEGRYRLMPEIIGALVETRTEFSVLTKGTLLRRDLPLLVDAASRVRLGLGVSLAVYDDELQQALEPGTPSAAARLALVRAVRDADLPCGVMLAPVLPWLTDSVPALDDALARLAAAGATGVTVLPLHLRPGAKDWFAQWLHRHRPDLVTRYADLYGRGAYVPAAYREFLADRVAPLLRRHGLAPAGSGAVVRGQEGEFPLGSLPVPAPVSPLVEQPALFEA</sequence>
<keyword evidence="2" id="KW-0408">Iron</keyword>